<organism evidence="1 2">
    <name type="scientific">Branchiostoma lanceolatum</name>
    <name type="common">Common lancelet</name>
    <name type="synonym">Amphioxus lanceolatum</name>
    <dbReference type="NCBI Taxonomy" id="7740"/>
    <lineage>
        <taxon>Eukaryota</taxon>
        <taxon>Metazoa</taxon>
        <taxon>Chordata</taxon>
        <taxon>Cephalochordata</taxon>
        <taxon>Leptocardii</taxon>
        <taxon>Amphioxiformes</taxon>
        <taxon>Branchiostomatidae</taxon>
        <taxon>Branchiostoma</taxon>
    </lineage>
</organism>
<proteinExistence type="predicted"/>
<evidence type="ECO:0000313" key="2">
    <source>
        <dbReference type="Proteomes" id="UP000838412"/>
    </source>
</evidence>
<reference evidence="1" key="1">
    <citation type="submission" date="2022-01" db="EMBL/GenBank/DDBJ databases">
        <authorList>
            <person name="Braso-Vives M."/>
        </authorList>
    </citation>
    <scope>NUCLEOTIDE SEQUENCE</scope>
</reference>
<accession>A0A8J9Z669</accession>
<protein>
    <submittedName>
        <fullName evidence="1">Hypp8194 protein</fullName>
    </submittedName>
</protein>
<gene>
    <name evidence="1" type="primary">Hypp8194</name>
    <name evidence="1" type="ORF">BLAG_LOCUS9841</name>
</gene>
<dbReference type="EMBL" id="OV696701">
    <property type="protein sequence ID" value="CAH1248518.1"/>
    <property type="molecule type" value="Genomic_DNA"/>
</dbReference>
<dbReference type="AlphaFoldDB" id="A0A8J9Z669"/>
<keyword evidence="2" id="KW-1185">Reference proteome</keyword>
<dbReference type="Proteomes" id="UP000838412">
    <property type="component" value="Chromosome 16"/>
</dbReference>
<sequence length="75" mass="8929">MIDRVKVISDNVKSRRMQDLDDDHVKYREYKFWNRVRDAALKLDYGVFNNNVGLKEQLGELRNSWLIVLFVSNAL</sequence>
<name>A0A8J9Z669_BRALA</name>
<evidence type="ECO:0000313" key="1">
    <source>
        <dbReference type="EMBL" id="CAH1248518.1"/>
    </source>
</evidence>